<protein>
    <submittedName>
        <fullName evidence="2">Glycosyltransferase</fullName>
    </submittedName>
</protein>
<dbReference type="STRING" id="1423726.FC07_GL001056"/>
<dbReference type="Pfam" id="PF00534">
    <property type="entry name" value="Glycos_transf_1"/>
    <property type="match status" value="1"/>
</dbReference>
<dbReference type="Proteomes" id="UP000051461">
    <property type="component" value="Unassembled WGS sequence"/>
</dbReference>
<dbReference type="EMBL" id="AZDA01000018">
    <property type="protein sequence ID" value="KRK40197.1"/>
    <property type="molecule type" value="Genomic_DNA"/>
</dbReference>
<evidence type="ECO:0000259" key="1">
    <source>
        <dbReference type="Pfam" id="PF00534"/>
    </source>
</evidence>
<dbReference type="InterPro" id="IPR001296">
    <property type="entry name" value="Glyco_trans_1"/>
</dbReference>
<keyword evidence="2" id="KW-0808">Transferase</keyword>
<feature type="domain" description="Glycosyl transferase family 1" evidence="1">
    <location>
        <begin position="184"/>
        <end position="300"/>
    </location>
</feature>
<dbReference type="GO" id="GO:0016757">
    <property type="term" value="F:glycosyltransferase activity"/>
    <property type="evidence" value="ECO:0007669"/>
    <property type="project" value="InterPro"/>
</dbReference>
<dbReference type="OrthoDB" id="9804196at2"/>
<accession>A0A0R1H153</accession>
<proteinExistence type="predicted"/>
<dbReference type="PANTHER" id="PTHR12526:SF630">
    <property type="entry name" value="GLYCOSYLTRANSFERASE"/>
    <property type="match status" value="1"/>
</dbReference>
<dbReference type="PANTHER" id="PTHR12526">
    <property type="entry name" value="GLYCOSYLTRANSFERASE"/>
    <property type="match status" value="1"/>
</dbReference>
<evidence type="ECO:0000313" key="3">
    <source>
        <dbReference type="Proteomes" id="UP000051461"/>
    </source>
</evidence>
<dbReference type="SUPFAM" id="SSF53756">
    <property type="entry name" value="UDP-Glycosyltransferase/glycogen phosphorylase"/>
    <property type="match status" value="1"/>
</dbReference>
<dbReference type="RefSeq" id="WP_057903714.1">
    <property type="nucleotide sequence ID" value="NZ_AZDA01000018.1"/>
</dbReference>
<dbReference type="PATRIC" id="fig|1423726.3.peg.1092"/>
<dbReference type="Gene3D" id="3.40.50.2000">
    <property type="entry name" value="Glycogen Phosphorylase B"/>
    <property type="match status" value="2"/>
</dbReference>
<dbReference type="AlphaFoldDB" id="A0A0R1H153"/>
<keyword evidence="3" id="KW-1185">Reference proteome</keyword>
<comment type="caution">
    <text evidence="2">The sequence shown here is derived from an EMBL/GenBank/DDBJ whole genome shotgun (WGS) entry which is preliminary data.</text>
</comment>
<evidence type="ECO:0000313" key="2">
    <source>
        <dbReference type="EMBL" id="KRK40197.1"/>
    </source>
</evidence>
<organism evidence="2 3">
    <name type="scientific">Loigolactobacillus bifermentans DSM 20003</name>
    <dbReference type="NCBI Taxonomy" id="1423726"/>
    <lineage>
        <taxon>Bacteria</taxon>
        <taxon>Bacillati</taxon>
        <taxon>Bacillota</taxon>
        <taxon>Bacilli</taxon>
        <taxon>Lactobacillales</taxon>
        <taxon>Lactobacillaceae</taxon>
        <taxon>Loigolactobacillus</taxon>
    </lineage>
</organism>
<gene>
    <name evidence="2" type="ORF">FC07_GL001056</name>
</gene>
<reference evidence="2 3" key="1">
    <citation type="journal article" date="2015" name="Genome Announc.">
        <title>Expanding the biotechnology potential of lactobacilli through comparative genomics of 213 strains and associated genera.</title>
        <authorList>
            <person name="Sun Z."/>
            <person name="Harris H.M."/>
            <person name="McCann A."/>
            <person name="Guo C."/>
            <person name="Argimon S."/>
            <person name="Zhang W."/>
            <person name="Yang X."/>
            <person name="Jeffery I.B."/>
            <person name="Cooney J.C."/>
            <person name="Kagawa T.F."/>
            <person name="Liu W."/>
            <person name="Song Y."/>
            <person name="Salvetti E."/>
            <person name="Wrobel A."/>
            <person name="Rasinkangas P."/>
            <person name="Parkhill J."/>
            <person name="Rea M.C."/>
            <person name="O'Sullivan O."/>
            <person name="Ritari J."/>
            <person name="Douillard F.P."/>
            <person name="Paul Ross R."/>
            <person name="Yang R."/>
            <person name="Briner A.E."/>
            <person name="Felis G.E."/>
            <person name="de Vos W.M."/>
            <person name="Barrangou R."/>
            <person name="Klaenhammer T.R."/>
            <person name="Caufield P.W."/>
            <person name="Cui Y."/>
            <person name="Zhang H."/>
            <person name="O'Toole P.W."/>
        </authorList>
    </citation>
    <scope>NUCLEOTIDE SEQUENCE [LARGE SCALE GENOMIC DNA]</scope>
    <source>
        <strain evidence="2 3">DSM 20003</strain>
    </source>
</reference>
<name>A0A0R1H153_9LACO</name>
<sequence length="369" mass="43241">MKILVVVRSLKQGVGISEWVSNYYSRMAQKDDLSIELLTEEGDRSVKSVKLSSKIKIITVHDMRKDPIKYMIDWWKISRNAESEYDYVHIHLDNFVRFFYLILLRKKKNIILHSHNSFNDKIKNSRVKWRMHKFGMFIVKNGNFIHFACSDLAANWLFGRKKYIQVNNGVDLANFEFNKVERKRYRDELDLNKCEVYGHIGRFEFQKNHERLIRIFSKIHAHNFKTKLLLIGTGPNMGEIKRLVSDLNLDEAVLFLGHRDDVGKILNAIDYIIFPSRYEGLPISLVEAQANGIPVFYSDTITKEIELLPSSQSFSLQENDDKIAYKICKGEPLIDRGSAVDVLKRKGYDREDVIEGLYKFYQNGYWPVQ</sequence>